<keyword evidence="5 11" id="KW-0067">ATP-binding</keyword>
<dbReference type="Gene3D" id="3.10.290.10">
    <property type="entry name" value="RNA-binding S4 domain"/>
    <property type="match status" value="1"/>
</dbReference>
<dbReference type="PRINTS" id="PR01040">
    <property type="entry name" value="TRNASYNTHTYR"/>
</dbReference>
<dbReference type="SUPFAM" id="SSF55174">
    <property type="entry name" value="Alpha-L RNA-binding motif"/>
    <property type="match status" value="1"/>
</dbReference>
<keyword evidence="7 11" id="KW-0648">Protein biosynthesis</keyword>
<feature type="binding site" evidence="11">
    <location>
        <position position="171"/>
    </location>
    <ligand>
        <name>L-tyrosine</name>
        <dbReference type="ChEBI" id="CHEBI:58315"/>
    </ligand>
</feature>
<dbReference type="HAMAP" id="MF_02006">
    <property type="entry name" value="Tyr_tRNA_synth_type1"/>
    <property type="match status" value="1"/>
</dbReference>
<dbReference type="Pfam" id="PF22421">
    <property type="entry name" value="SYY_C-terminal"/>
    <property type="match status" value="1"/>
</dbReference>
<dbReference type="InterPro" id="IPR024088">
    <property type="entry name" value="Tyr-tRNA-ligase_bac-type"/>
</dbReference>
<evidence type="ECO:0000256" key="2">
    <source>
        <dbReference type="ARBA" id="ARBA00022490"/>
    </source>
</evidence>
<keyword evidence="3 11" id="KW-0436">Ligase</keyword>
<keyword evidence="8 11" id="KW-0030">Aminoacyl-tRNA synthetase</keyword>
<comment type="similarity">
    <text evidence="10 11">Belongs to the class-I aminoacyl-tRNA synthetase family. TyrS type 1 subfamily.</text>
</comment>
<evidence type="ECO:0000313" key="15">
    <source>
        <dbReference type="Proteomes" id="UP000050514"/>
    </source>
</evidence>
<dbReference type="Gene3D" id="1.10.240.10">
    <property type="entry name" value="Tyrosyl-Transfer RNA Synthetase"/>
    <property type="match status" value="1"/>
</dbReference>
<dbReference type="InterPro" id="IPR014729">
    <property type="entry name" value="Rossmann-like_a/b/a_fold"/>
</dbReference>
<dbReference type="GO" id="GO:0042803">
    <property type="term" value="F:protein homodimerization activity"/>
    <property type="evidence" value="ECO:0007669"/>
    <property type="project" value="UniProtKB-ARBA"/>
</dbReference>
<accession>A0A0P6X4T9</accession>
<evidence type="ECO:0000256" key="9">
    <source>
        <dbReference type="ARBA" id="ARBA00048248"/>
    </source>
</evidence>
<comment type="caution">
    <text evidence="11">Lacks conserved residue(s) required for the propagation of feature annotation.</text>
</comment>
<dbReference type="RefSeq" id="WP_061913050.1">
    <property type="nucleotide sequence ID" value="NZ_DF967971.1"/>
</dbReference>
<evidence type="ECO:0000256" key="11">
    <source>
        <dbReference type="HAMAP-Rule" id="MF_02006"/>
    </source>
</evidence>
<comment type="subcellular location">
    <subcellularLocation>
        <location evidence="1 11">Cytoplasm</location>
    </subcellularLocation>
</comment>
<name>A0A0P6X4T9_9CHLR</name>
<dbReference type="CDD" id="cd00805">
    <property type="entry name" value="TyrRS_core"/>
    <property type="match status" value="1"/>
</dbReference>
<dbReference type="FunFam" id="3.10.290.10:FF:000014">
    <property type="entry name" value="Tyrosine--tRNA ligase"/>
    <property type="match status" value="1"/>
</dbReference>
<dbReference type="GO" id="GO:0005829">
    <property type="term" value="C:cytosol"/>
    <property type="evidence" value="ECO:0007669"/>
    <property type="project" value="TreeGrafter"/>
</dbReference>
<dbReference type="SUPFAM" id="SSF52374">
    <property type="entry name" value="Nucleotidylyl transferase"/>
    <property type="match status" value="1"/>
</dbReference>
<dbReference type="AlphaFoldDB" id="A0A0P6X4T9"/>
<dbReference type="NCBIfam" id="TIGR00234">
    <property type="entry name" value="tyrS"/>
    <property type="match status" value="1"/>
</dbReference>
<dbReference type="PANTHER" id="PTHR11766:SF0">
    <property type="entry name" value="TYROSINE--TRNA LIGASE, MITOCHONDRIAL"/>
    <property type="match status" value="1"/>
</dbReference>
<comment type="function">
    <text evidence="11">Catalyzes the attachment of tyrosine to tRNA(Tyr) in a two-step reaction: tyrosine is first activated by ATP to form Tyr-AMP and then transferred to the acceptor end of tRNA(Tyr).</text>
</comment>
<sequence length="426" mass="47532">MPANAFEELQWRGLVFDCIEGVQNLLATQTVTVYNGFDVTADSLHIGHLVPLLALARLQRYGHHPIAVAGGGTTMIGDPSGKSSERPLLSRQQIEENAEAIKGQLARFLDFDSKTNPARLVNNADWLLPLNLIDFLRDIGKHFTVNYMIAKDSVRARLEREEGISFTEFSYMLLQSYDFLHLYRTYGCLLQTGGSDQWGNITAGVELIRRVTGGTAYGLVYPLITKADGSKFGKTESGAVWLDPRRTSPYRFYQFWLNTDDRDVIHYLKVFTFLTQPEIEELQHALEEKPEQRDAQRTLARVMTGMLHGETALARAEQAAQVLFGGAVEGLSAAEIEDIFADVPSARLNKDQFSGTGLNIVDLLVGSGMMKSRGEARRAIGEGGIYLNNHRVAESERLVTVNDLLEGRFLILRRGKKTYFLVEVVG</sequence>
<proteinExistence type="inferred from homology"/>
<keyword evidence="15" id="KW-1185">Reference proteome</keyword>
<dbReference type="OrthoDB" id="9804243at2"/>
<dbReference type="STRING" id="360411.AC812_01315"/>
<comment type="subunit">
    <text evidence="11">Homodimer.</text>
</comment>
<dbReference type="InterPro" id="IPR054608">
    <property type="entry name" value="SYY-like_C"/>
</dbReference>
<dbReference type="PROSITE" id="PS50889">
    <property type="entry name" value="S4"/>
    <property type="match status" value="1"/>
</dbReference>
<dbReference type="InterPro" id="IPR002305">
    <property type="entry name" value="aa-tRNA-synth_Ic"/>
</dbReference>
<feature type="short sequence motif" description="'KMSKS' region" evidence="11">
    <location>
        <begin position="231"/>
        <end position="235"/>
    </location>
</feature>
<protein>
    <recommendedName>
        <fullName evidence="11">Tyrosine--tRNA ligase</fullName>
        <ecNumber evidence="11">6.1.1.1</ecNumber>
    </recommendedName>
    <alternativeName>
        <fullName evidence="11">Tyrosyl-tRNA synthetase</fullName>
        <shortName evidence="11">TyrRS</shortName>
    </alternativeName>
</protein>
<dbReference type="EMBL" id="LGHJ01000006">
    <property type="protein sequence ID" value="KPL78097.1"/>
    <property type="molecule type" value="Genomic_DNA"/>
</dbReference>
<keyword evidence="6 12" id="KW-0694">RNA-binding</keyword>
<evidence type="ECO:0000256" key="12">
    <source>
        <dbReference type="PROSITE-ProRule" id="PRU00182"/>
    </source>
</evidence>
<dbReference type="GO" id="GO:0006437">
    <property type="term" value="P:tyrosyl-tRNA aminoacylation"/>
    <property type="evidence" value="ECO:0007669"/>
    <property type="project" value="UniProtKB-UniRule"/>
</dbReference>
<dbReference type="PATRIC" id="fig|360411.5.peg.444"/>
<evidence type="ECO:0000259" key="13">
    <source>
        <dbReference type="Pfam" id="PF22421"/>
    </source>
</evidence>
<comment type="catalytic activity">
    <reaction evidence="9 11">
        <text>tRNA(Tyr) + L-tyrosine + ATP = L-tyrosyl-tRNA(Tyr) + AMP + diphosphate + H(+)</text>
        <dbReference type="Rhea" id="RHEA:10220"/>
        <dbReference type="Rhea" id="RHEA-COMP:9706"/>
        <dbReference type="Rhea" id="RHEA-COMP:9707"/>
        <dbReference type="ChEBI" id="CHEBI:15378"/>
        <dbReference type="ChEBI" id="CHEBI:30616"/>
        <dbReference type="ChEBI" id="CHEBI:33019"/>
        <dbReference type="ChEBI" id="CHEBI:58315"/>
        <dbReference type="ChEBI" id="CHEBI:78442"/>
        <dbReference type="ChEBI" id="CHEBI:78536"/>
        <dbReference type="ChEBI" id="CHEBI:456215"/>
        <dbReference type="EC" id="6.1.1.1"/>
    </reaction>
</comment>
<dbReference type="GO" id="GO:0003723">
    <property type="term" value="F:RNA binding"/>
    <property type="evidence" value="ECO:0007669"/>
    <property type="project" value="UniProtKB-KW"/>
</dbReference>
<dbReference type="Proteomes" id="UP000050514">
    <property type="component" value="Unassembled WGS sequence"/>
</dbReference>
<gene>
    <name evidence="11" type="primary">tyrS</name>
    <name evidence="14" type="ORF">AC812_01315</name>
</gene>
<evidence type="ECO:0000256" key="1">
    <source>
        <dbReference type="ARBA" id="ARBA00004496"/>
    </source>
</evidence>
<keyword evidence="4 11" id="KW-0547">Nucleotide-binding</keyword>
<feature type="binding site" evidence="11">
    <location>
        <position position="234"/>
    </location>
    <ligand>
        <name>ATP</name>
        <dbReference type="ChEBI" id="CHEBI:30616"/>
    </ligand>
</feature>
<dbReference type="GO" id="GO:0004831">
    <property type="term" value="F:tyrosine-tRNA ligase activity"/>
    <property type="evidence" value="ECO:0007669"/>
    <property type="project" value="UniProtKB-UniRule"/>
</dbReference>
<dbReference type="EC" id="6.1.1.1" evidence="11"/>
<feature type="binding site" evidence="11">
    <location>
        <position position="175"/>
    </location>
    <ligand>
        <name>L-tyrosine</name>
        <dbReference type="ChEBI" id="CHEBI:58315"/>
    </ligand>
</feature>
<dbReference type="InterPro" id="IPR002307">
    <property type="entry name" value="Tyr-tRNA-ligase"/>
</dbReference>
<organism evidence="14 15">
    <name type="scientific">Bellilinea caldifistulae</name>
    <dbReference type="NCBI Taxonomy" id="360411"/>
    <lineage>
        <taxon>Bacteria</taxon>
        <taxon>Bacillati</taxon>
        <taxon>Chloroflexota</taxon>
        <taxon>Anaerolineae</taxon>
        <taxon>Anaerolineales</taxon>
        <taxon>Anaerolineaceae</taxon>
        <taxon>Bellilinea</taxon>
    </lineage>
</organism>
<keyword evidence="2 11" id="KW-0963">Cytoplasm</keyword>
<dbReference type="FunFam" id="1.10.240.10:FF:000001">
    <property type="entry name" value="Tyrosine--tRNA ligase"/>
    <property type="match status" value="1"/>
</dbReference>
<dbReference type="FunFam" id="3.40.50.620:FF:000008">
    <property type="entry name" value="Tyrosine--tRNA ligase"/>
    <property type="match status" value="1"/>
</dbReference>
<dbReference type="PANTHER" id="PTHR11766">
    <property type="entry name" value="TYROSYL-TRNA SYNTHETASE"/>
    <property type="match status" value="1"/>
</dbReference>
<evidence type="ECO:0000256" key="6">
    <source>
        <dbReference type="ARBA" id="ARBA00022884"/>
    </source>
</evidence>
<comment type="caution">
    <text evidence="14">The sequence shown here is derived from an EMBL/GenBank/DDBJ whole genome shotgun (WGS) entry which is preliminary data.</text>
</comment>
<evidence type="ECO:0000256" key="7">
    <source>
        <dbReference type="ARBA" id="ARBA00022917"/>
    </source>
</evidence>
<evidence type="ECO:0000256" key="8">
    <source>
        <dbReference type="ARBA" id="ARBA00023146"/>
    </source>
</evidence>
<evidence type="ECO:0000256" key="3">
    <source>
        <dbReference type="ARBA" id="ARBA00022598"/>
    </source>
</evidence>
<evidence type="ECO:0000256" key="10">
    <source>
        <dbReference type="ARBA" id="ARBA00060965"/>
    </source>
</evidence>
<dbReference type="InterPro" id="IPR024107">
    <property type="entry name" value="Tyr-tRNA-ligase_bac_1"/>
</dbReference>
<evidence type="ECO:0000256" key="5">
    <source>
        <dbReference type="ARBA" id="ARBA00022840"/>
    </source>
</evidence>
<dbReference type="Gene3D" id="3.40.50.620">
    <property type="entry name" value="HUPs"/>
    <property type="match status" value="1"/>
</dbReference>
<dbReference type="CDD" id="cd00165">
    <property type="entry name" value="S4"/>
    <property type="match status" value="1"/>
</dbReference>
<dbReference type="InterPro" id="IPR036986">
    <property type="entry name" value="S4_RNA-bd_sf"/>
</dbReference>
<evidence type="ECO:0000256" key="4">
    <source>
        <dbReference type="ARBA" id="ARBA00022741"/>
    </source>
</evidence>
<dbReference type="GO" id="GO:0005524">
    <property type="term" value="F:ATP binding"/>
    <property type="evidence" value="ECO:0007669"/>
    <property type="project" value="UniProtKB-UniRule"/>
</dbReference>
<reference evidence="14 15" key="1">
    <citation type="submission" date="2015-07" db="EMBL/GenBank/DDBJ databases">
        <title>Draft genome of Bellilinea caldifistulae DSM 17877.</title>
        <authorList>
            <person name="Hemp J."/>
            <person name="Ward L.M."/>
            <person name="Pace L.A."/>
            <person name="Fischer W.W."/>
        </authorList>
    </citation>
    <scope>NUCLEOTIDE SEQUENCE [LARGE SCALE GENOMIC DNA]</scope>
    <source>
        <strain evidence="14 15">GOMI-1</strain>
    </source>
</reference>
<feature type="binding site" evidence="11">
    <location>
        <position position="34"/>
    </location>
    <ligand>
        <name>L-tyrosine</name>
        <dbReference type="ChEBI" id="CHEBI:58315"/>
    </ligand>
</feature>
<feature type="domain" description="Tyrosine--tRNA ligase SYY-like C-terminal" evidence="13">
    <location>
        <begin position="335"/>
        <end position="422"/>
    </location>
</feature>
<evidence type="ECO:0000313" key="14">
    <source>
        <dbReference type="EMBL" id="KPL78097.1"/>
    </source>
</evidence>
<dbReference type="Pfam" id="PF00579">
    <property type="entry name" value="tRNA-synt_1b"/>
    <property type="match status" value="1"/>
</dbReference>